<protein>
    <submittedName>
        <fullName evidence="1">Uncharacterized protein</fullName>
    </submittedName>
</protein>
<sequence>MMLVNRINKINCVIFDRTQNKIIKLVINKYYSIEYKIILIYISIKIYSKIHFIVFIHINNTQINEEINITYFI</sequence>
<proteinExistence type="predicted"/>
<dbReference type="AlphaFoldDB" id="A0A6C0DZD9"/>
<organism evidence="1">
    <name type="scientific">viral metagenome</name>
    <dbReference type="NCBI Taxonomy" id="1070528"/>
    <lineage>
        <taxon>unclassified sequences</taxon>
        <taxon>metagenomes</taxon>
        <taxon>organismal metagenomes</taxon>
    </lineage>
</organism>
<dbReference type="EMBL" id="MN739696">
    <property type="protein sequence ID" value="QHT21683.1"/>
    <property type="molecule type" value="Genomic_DNA"/>
</dbReference>
<accession>A0A6C0DZD9</accession>
<name>A0A6C0DZD9_9ZZZZ</name>
<reference evidence="1" key="1">
    <citation type="journal article" date="2020" name="Nature">
        <title>Giant virus diversity and host interactions through global metagenomics.</title>
        <authorList>
            <person name="Schulz F."/>
            <person name="Roux S."/>
            <person name="Paez-Espino D."/>
            <person name="Jungbluth S."/>
            <person name="Walsh D.A."/>
            <person name="Denef V.J."/>
            <person name="McMahon K.D."/>
            <person name="Konstantinidis K.T."/>
            <person name="Eloe-Fadrosh E.A."/>
            <person name="Kyrpides N.C."/>
            <person name="Woyke T."/>
        </authorList>
    </citation>
    <scope>NUCLEOTIDE SEQUENCE</scope>
    <source>
        <strain evidence="1">GVMAG-M-3300023179-103</strain>
    </source>
</reference>
<evidence type="ECO:0000313" key="1">
    <source>
        <dbReference type="EMBL" id="QHT21683.1"/>
    </source>
</evidence>